<evidence type="ECO:0000256" key="1">
    <source>
        <dbReference type="SAM" id="SignalP"/>
    </source>
</evidence>
<sequence length="304" mass="32036">MRTAFLSLAALASFAASAFAAPQGMDKVLKRNNDGKASSGKPSDVEILNYALTLEFLERNFYADVLKKFDANAFKQAGYSATVRERFVALAEQEASHVNFLVNALGEAAVTDCTYVFGLSSPKAVVATARLLENTGVAAYLGAAGDISDPAYLAAAASILTIEARHASYLNEINGATGFPAAYDSGLNYAQVYSIAAPLIVPNTCGAGALPKSIQVFPTLTWLTKKPRAGSKSAIKFTPKSGYSGDYYVAFIWGGKTQYAKVGEQQTVNVPKDLVGLIYAVVTTSSSALDNSNTVAGPGVFYLD</sequence>
<feature type="chain" id="PRO_5043416795" description="Ferritin-like domain-containing protein" evidence="1">
    <location>
        <begin position="21"/>
        <end position="304"/>
    </location>
</feature>
<dbReference type="Gene3D" id="1.20.1260.10">
    <property type="match status" value="1"/>
</dbReference>
<reference evidence="2 3" key="1">
    <citation type="submission" date="2021-12" db="EMBL/GenBank/DDBJ databases">
        <title>High titer production of polyol ester of fatty acids by Rhodotorula paludigena BS15 towards product separation-free biomass refinery.</title>
        <authorList>
            <person name="Mano J."/>
            <person name="Ono H."/>
            <person name="Tanaka T."/>
            <person name="Naito K."/>
            <person name="Sushida H."/>
            <person name="Ike M."/>
            <person name="Tokuyasu K."/>
            <person name="Kitaoka M."/>
        </authorList>
    </citation>
    <scope>NUCLEOTIDE SEQUENCE [LARGE SCALE GENOMIC DNA]</scope>
    <source>
        <strain evidence="2 3">BS15</strain>
    </source>
</reference>
<protein>
    <recommendedName>
        <fullName evidence="4">Ferritin-like domain-containing protein</fullName>
    </recommendedName>
</protein>
<dbReference type="EMBL" id="BQKY01000014">
    <property type="protein sequence ID" value="GJN93558.1"/>
    <property type="molecule type" value="Genomic_DNA"/>
</dbReference>
<evidence type="ECO:0000313" key="3">
    <source>
        <dbReference type="Proteomes" id="UP001342314"/>
    </source>
</evidence>
<name>A0AAV5GTL9_9BASI</name>
<dbReference type="SUPFAM" id="SSF47240">
    <property type="entry name" value="Ferritin-like"/>
    <property type="match status" value="1"/>
</dbReference>
<organism evidence="2 3">
    <name type="scientific">Rhodotorula paludigena</name>
    <dbReference type="NCBI Taxonomy" id="86838"/>
    <lineage>
        <taxon>Eukaryota</taxon>
        <taxon>Fungi</taxon>
        <taxon>Dikarya</taxon>
        <taxon>Basidiomycota</taxon>
        <taxon>Pucciniomycotina</taxon>
        <taxon>Microbotryomycetes</taxon>
        <taxon>Sporidiobolales</taxon>
        <taxon>Sporidiobolaceae</taxon>
        <taxon>Rhodotorula</taxon>
    </lineage>
</organism>
<dbReference type="AlphaFoldDB" id="A0AAV5GTL9"/>
<accession>A0AAV5GTL9</accession>
<keyword evidence="3" id="KW-1185">Reference proteome</keyword>
<feature type="signal peptide" evidence="1">
    <location>
        <begin position="1"/>
        <end position="20"/>
    </location>
</feature>
<proteinExistence type="predicted"/>
<dbReference type="Pfam" id="PF13668">
    <property type="entry name" value="Ferritin_2"/>
    <property type="match status" value="1"/>
</dbReference>
<evidence type="ECO:0000313" key="2">
    <source>
        <dbReference type="EMBL" id="GJN93558.1"/>
    </source>
</evidence>
<dbReference type="InterPro" id="IPR039254">
    <property type="entry name" value="Rds1"/>
</dbReference>
<keyword evidence="1" id="KW-0732">Signal</keyword>
<gene>
    <name evidence="2" type="ORF">Rhopal_006615-T1</name>
</gene>
<dbReference type="CDD" id="cd00657">
    <property type="entry name" value="Ferritin_like"/>
    <property type="match status" value="1"/>
</dbReference>
<evidence type="ECO:0008006" key="4">
    <source>
        <dbReference type="Google" id="ProtNLM"/>
    </source>
</evidence>
<comment type="caution">
    <text evidence="2">The sequence shown here is derived from an EMBL/GenBank/DDBJ whole genome shotgun (WGS) entry which is preliminary data.</text>
</comment>
<dbReference type="PANTHER" id="PTHR38705">
    <property type="entry name" value="PROTEIN RDS1"/>
    <property type="match status" value="1"/>
</dbReference>
<dbReference type="PANTHER" id="PTHR38705:SF1">
    <property type="entry name" value="PROTEIN RDS1"/>
    <property type="match status" value="1"/>
</dbReference>
<dbReference type="Proteomes" id="UP001342314">
    <property type="component" value="Unassembled WGS sequence"/>
</dbReference>
<dbReference type="InterPro" id="IPR012347">
    <property type="entry name" value="Ferritin-like"/>
</dbReference>
<dbReference type="InterPro" id="IPR009078">
    <property type="entry name" value="Ferritin-like_SF"/>
</dbReference>